<dbReference type="SUPFAM" id="SSF56327">
    <property type="entry name" value="LDH C-terminal domain-like"/>
    <property type="match status" value="1"/>
</dbReference>
<dbReference type="EMBL" id="VSSQ01049303">
    <property type="protein sequence ID" value="MPN03380.1"/>
    <property type="molecule type" value="Genomic_DNA"/>
</dbReference>
<organism evidence="1">
    <name type="scientific">bioreactor metagenome</name>
    <dbReference type="NCBI Taxonomy" id="1076179"/>
    <lineage>
        <taxon>unclassified sequences</taxon>
        <taxon>metagenomes</taxon>
        <taxon>ecological metagenomes</taxon>
    </lineage>
</organism>
<protein>
    <submittedName>
        <fullName evidence="1">Malate dehydrogenase</fullName>
        <ecNumber evidence="1">1.1.1.37</ecNumber>
    </submittedName>
</protein>
<sequence length="121" mass="12914">MTYGGSPLNLSAENITSIENMTSNFFTAFQSLNSGRTSGWTSAINIEALIEAAATNSGKIIECSSVLLGEYGYNGVSFGVPVSVGSEGIKSYEMPELTSEQKNRLDAIAAKLEETLSKIEY</sequence>
<reference evidence="1" key="1">
    <citation type="submission" date="2019-08" db="EMBL/GenBank/DDBJ databases">
        <authorList>
            <person name="Kucharzyk K."/>
            <person name="Murdoch R.W."/>
            <person name="Higgins S."/>
            <person name="Loffler F."/>
        </authorList>
    </citation>
    <scope>NUCLEOTIDE SEQUENCE</scope>
</reference>
<proteinExistence type="predicted"/>
<gene>
    <name evidence="1" type="primary">mdh_23</name>
    <name evidence="1" type="ORF">SDC9_150610</name>
</gene>
<dbReference type="Gene3D" id="3.90.110.10">
    <property type="entry name" value="Lactate dehydrogenase/glycoside hydrolase, family 4, C-terminal"/>
    <property type="match status" value="1"/>
</dbReference>
<keyword evidence="1" id="KW-0560">Oxidoreductase</keyword>
<evidence type="ECO:0000313" key="1">
    <source>
        <dbReference type="EMBL" id="MPN03380.1"/>
    </source>
</evidence>
<dbReference type="GO" id="GO:0030060">
    <property type="term" value="F:L-malate dehydrogenase (NAD+) activity"/>
    <property type="evidence" value="ECO:0007669"/>
    <property type="project" value="UniProtKB-EC"/>
</dbReference>
<name>A0A645EPV0_9ZZZZ</name>
<comment type="caution">
    <text evidence="1">The sequence shown here is derived from an EMBL/GenBank/DDBJ whole genome shotgun (WGS) entry which is preliminary data.</text>
</comment>
<dbReference type="AlphaFoldDB" id="A0A645EPV0"/>
<dbReference type="InterPro" id="IPR015955">
    <property type="entry name" value="Lactate_DH/Glyco_Ohase_4_C"/>
</dbReference>
<dbReference type="EC" id="1.1.1.37" evidence="1"/>
<accession>A0A645EPV0</accession>